<dbReference type="SUPFAM" id="SSF63825">
    <property type="entry name" value="YWTD domain"/>
    <property type="match status" value="1"/>
</dbReference>
<dbReference type="RefSeq" id="WP_054558364.1">
    <property type="nucleotide sequence ID" value="NZ_LDJX01000002.1"/>
</dbReference>
<keyword evidence="2" id="KW-1185">Reference proteome</keyword>
<name>A0A0P7ALJ0_9FLAO</name>
<protein>
    <submittedName>
        <fullName evidence="1">Uncharacterized protein</fullName>
    </submittedName>
</protein>
<gene>
    <name evidence="1" type="ORF">I595_1182</name>
</gene>
<organism evidence="1 2">
    <name type="scientific">Croceitalea dokdonensis DOKDO 023</name>
    <dbReference type="NCBI Taxonomy" id="1300341"/>
    <lineage>
        <taxon>Bacteria</taxon>
        <taxon>Pseudomonadati</taxon>
        <taxon>Bacteroidota</taxon>
        <taxon>Flavobacteriia</taxon>
        <taxon>Flavobacteriales</taxon>
        <taxon>Flavobacteriaceae</taxon>
        <taxon>Croceitalea</taxon>
    </lineage>
</organism>
<sequence length="288" mass="33475">MTRWWPFAFLILLQACAQQPYYGILEHINTFPNQLSEVSGMVQLQPNSVWVIEDNGNKDYLYKVGTNGRPIKKLKVKNAKNNDWEDLTKDQRGNVYIGDFGNNDNDRKDLVIYKVPNPEVEPGAKIEAEKIYFRYPQQTKFPPKKEEQFFDAEGFVHWNNHLYIFTKDRSRPYQGRTKVYRVPDEKGNYEATFISDIYLCNKQNHCSVTGAAISPDGNTLALIGYGYLYTTTNFNLDSISKSTFKTTYLKHETQIESICFKDDRTVLIADEQSKTKGRNLYKYHLNNP</sequence>
<proteinExistence type="predicted"/>
<comment type="caution">
    <text evidence="1">The sequence shown here is derived from an EMBL/GenBank/DDBJ whole genome shotgun (WGS) entry which is preliminary data.</text>
</comment>
<reference evidence="1 2" key="1">
    <citation type="submission" date="2015-09" db="EMBL/GenBank/DDBJ databases">
        <title>Genome sequence of the marine flavobacterium Croceitalea dokdonensis DOKDO 023 that contains proton- and sodium-pumping rhodopsins.</title>
        <authorList>
            <person name="Kwon S.-K."/>
            <person name="Lee H.K."/>
            <person name="Kwak M.-J."/>
            <person name="Kim J.F."/>
        </authorList>
    </citation>
    <scope>NUCLEOTIDE SEQUENCE [LARGE SCALE GENOMIC DNA]</scope>
    <source>
        <strain evidence="1 2">DOKDO 023</strain>
    </source>
</reference>
<dbReference type="EMBL" id="LDJX01000002">
    <property type="protein sequence ID" value="KPM32755.1"/>
    <property type="molecule type" value="Genomic_DNA"/>
</dbReference>
<evidence type="ECO:0000313" key="1">
    <source>
        <dbReference type="EMBL" id="KPM32755.1"/>
    </source>
</evidence>
<dbReference type="Proteomes" id="UP000050280">
    <property type="component" value="Unassembled WGS sequence"/>
</dbReference>
<dbReference type="PROSITE" id="PS51257">
    <property type="entry name" value="PROKAR_LIPOPROTEIN"/>
    <property type="match status" value="1"/>
</dbReference>
<dbReference type="PATRIC" id="fig|1300341.3.peg.1385"/>
<evidence type="ECO:0000313" key="2">
    <source>
        <dbReference type="Proteomes" id="UP000050280"/>
    </source>
</evidence>
<dbReference type="STRING" id="1300341.I595_1182"/>
<dbReference type="OrthoDB" id="5599486at2"/>
<dbReference type="AlphaFoldDB" id="A0A0P7ALJ0"/>
<accession>A0A0P7ALJ0</accession>